<accession>A0A6J7HKA0</accession>
<sequence length="93" mass="9731">MTAIVFPVKRSGASGTTFPEAKASSIVRSSTCLIVTASALIATTHALSHGAGHKRPVNSGKLFVAWSRAIASVLSPRQMRSFHSGMRLPSGQP</sequence>
<reference evidence="1" key="1">
    <citation type="submission" date="2020-05" db="EMBL/GenBank/DDBJ databases">
        <authorList>
            <person name="Chiriac C."/>
            <person name="Salcher M."/>
            <person name="Ghai R."/>
            <person name="Kavagutti S V."/>
        </authorList>
    </citation>
    <scope>NUCLEOTIDE SEQUENCE</scope>
</reference>
<dbReference type="EMBL" id="CAFBMY010000011">
    <property type="protein sequence ID" value="CAB4916855.1"/>
    <property type="molecule type" value="Genomic_DNA"/>
</dbReference>
<dbReference type="AlphaFoldDB" id="A0A6J7HKA0"/>
<name>A0A6J7HKA0_9ZZZZ</name>
<organism evidence="1">
    <name type="scientific">freshwater metagenome</name>
    <dbReference type="NCBI Taxonomy" id="449393"/>
    <lineage>
        <taxon>unclassified sequences</taxon>
        <taxon>metagenomes</taxon>
        <taxon>ecological metagenomes</taxon>
    </lineage>
</organism>
<protein>
    <submittedName>
        <fullName evidence="1">Unannotated protein</fullName>
    </submittedName>
</protein>
<proteinExistence type="predicted"/>
<gene>
    <name evidence="1" type="ORF">UFOPK3707_00145</name>
</gene>
<evidence type="ECO:0000313" key="1">
    <source>
        <dbReference type="EMBL" id="CAB4916855.1"/>
    </source>
</evidence>